<keyword evidence="2 5" id="KW-0479">Metal-binding</keyword>
<dbReference type="Proteomes" id="UP000186108">
    <property type="component" value="Chromosome"/>
</dbReference>
<evidence type="ECO:0000256" key="2">
    <source>
        <dbReference type="ARBA" id="ARBA00022723"/>
    </source>
</evidence>
<dbReference type="GO" id="GO:0010436">
    <property type="term" value="F:carotenoid dioxygenase activity"/>
    <property type="evidence" value="ECO:0007669"/>
    <property type="project" value="TreeGrafter"/>
</dbReference>
<sequence length="195" mass="21107">MSAPVSRRPGPVDIAHHSHLVGVFVPQREEVDVRDLEVTGELPADLHGAYLRNGPNPPFDPIGTYVYPLDGDGMVHRIEIADGAARYTNRFVRTPMVQAEEKAGHVIWPGVTDLYTPTEDEVGPDLAGTSRELPDINIVRHGGRLLAMAETTLPFRLDPADLSTLGRENCDGAMGAGSTAHPKIDPVTGQMVLFN</sequence>
<accession>A0A1B1K1G4</accession>
<keyword evidence="4 5" id="KW-0408">Iron</keyword>
<dbReference type="InterPro" id="IPR004294">
    <property type="entry name" value="Carotenoid_Oase"/>
</dbReference>
<evidence type="ECO:0000256" key="5">
    <source>
        <dbReference type="PIRSR" id="PIRSR604294-1"/>
    </source>
</evidence>
<evidence type="ECO:0000313" key="7">
    <source>
        <dbReference type="EMBL" id="ANS26455.1"/>
    </source>
</evidence>
<dbReference type="AlphaFoldDB" id="A0A1B1K1G4"/>
<proteinExistence type="inferred from homology"/>
<comment type="similarity">
    <text evidence="1 6">Belongs to the carotenoid oxygenase family.</text>
</comment>
<dbReference type="GO" id="GO:0016121">
    <property type="term" value="P:carotene catabolic process"/>
    <property type="evidence" value="ECO:0007669"/>
    <property type="project" value="TreeGrafter"/>
</dbReference>
<comment type="cofactor">
    <cofactor evidence="5 6">
        <name>Fe(2+)</name>
        <dbReference type="ChEBI" id="CHEBI:29033"/>
    </cofactor>
    <text evidence="5 6">Binds 1 Fe(2+) ion per subunit.</text>
</comment>
<dbReference type="PATRIC" id="fig|37919.13.peg.1789"/>
<keyword evidence="6" id="KW-0223">Dioxygenase</keyword>
<evidence type="ECO:0000256" key="4">
    <source>
        <dbReference type="ARBA" id="ARBA00023004"/>
    </source>
</evidence>
<feature type="binding site" evidence="5">
    <location>
        <position position="181"/>
    </location>
    <ligand>
        <name>Fe cation</name>
        <dbReference type="ChEBI" id="CHEBI:24875"/>
        <note>catalytic</note>
    </ligand>
</feature>
<dbReference type="EMBL" id="CP009111">
    <property type="protein sequence ID" value="ANS26455.1"/>
    <property type="molecule type" value="Genomic_DNA"/>
</dbReference>
<protein>
    <recommendedName>
        <fullName evidence="6">Dioxygenase</fullName>
        <ecNumber evidence="6">1.13.11.-</ecNumber>
    </recommendedName>
</protein>
<dbReference type="PANTHER" id="PTHR10543:SF89">
    <property type="entry name" value="CAROTENOID 9,10(9',10')-CLEAVAGE DIOXYGENASE 1"/>
    <property type="match status" value="1"/>
</dbReference>
<dbReference type="EC" id="1.13.11.-" evidence="6"/>
<dbReference type="GO" id="GO:0046872">
    <property type="term" value="F:metal ion binding"/>
    <property type="evidence" value="ECO:0007669"/>
    <property type="project" value="UniProtKB-KW"/>
</dbReference>
<name>A0A1B1K1G4_RHOOP</name>
<evidence type="ECO:0000256" key="6">
    <source>
        <dbReference type="RuleBase" id="RU364048"/>
    </source>
</evidence>
<dbReference type="PANTHER" id="PTHR10543">
    <property type="entry name" value="BETA-CAROTENE DIOXYGENASE"/>
    <property type="match status" value="1"/>
</dbReference>
<evidence type="ECO:0000313" key="8">
    <source>
        <dbReference type="Proteomes" id="UP000186108"/>
    </source>
</evidence>
<gene>
    <name evidence="7" type="ORF">R1CP_08675</name>
</gene>
<evidence type="ECO:0000256" key="3">
    <source>
        <dbReference type="ARBA" id="ARBA00023002"/>
    </source>
</evidence>
<dbReference type="Pfam" id="PF03055">
    <property type="entry name" value="RPE65"/>
    <property type="match status" value="1"/>
</dbReference>
<keyword evidence="3 6" id="KW-0560">Oxidoreductase</keyword>
<organism evidence="7 8">
    <name type="scientific">Rhodococcus opacus</name>
    <name type="common">Nocardia opaca</name>
    <dbReference type="NCBI Taxonomy" id="37919"/>
    <lineage>
        <taxon>Bacteria</taxon>
        <taxon>Bacillati</taxon>
        <taxon>Actinomycetota</taxon>
        <taxon>Actinomycetes</taxon>
        <taxon>Mycobacteriales</taxon>
        <taxon>Nocardiaceae</taxon>
        <taxon>Rhodococcus</taxon>
    </lineage>
</organism>
<reference evidence="7 8" key="1">
    <citation type="submission" date="2014-07" db="EMBL/GenBank/DDBJ databases">
        <authorList>
            <person name="Zhang J.E."/>
            <person name="Yang H."/>
            <person name="Guo J."/>
            <person name="Deng Z."/>
            <person name="Luo H."/>
            <person name="Luo M."/>
            <person name="Zhao B."/>
        </authorList>
    </citation>
    <scope>NUCLEOTIDE SEQUENCE [LARGE SCALE GENOMIC DNA]</scope>
    <source>
        <strain evidence="7 8">1CP</strain>
    </source>
</reference>
<evidence type="ECO:0000256" key="1">
    <source>
        <dbReference type="ARBA" id="ARBA00006787"/>
    </source>
</evidence>